<sequence>MVYKIAAIKDYKGTIALPTGTLPGEGKYTFITSTPFYSAKERQETKTLVRRHVMRPFMKQNRPKRANGVKNIAPRSFGGASSLQISIPHANREEVDTEAEAELKSEGPMGLQTNSMILLGNGRVNPFQAWPVKMDTQEHELVHHIWDPSQCFQPFRDFWFPLGTNDSAAMHLMLANVALHLNALKGNRDEDRDSMKYHFSAIRSVNRRLAHFEVENSDGILGAILGFMCHDHLLSNSERWKIHQAGFYKILGLRSGLSSIDNIPPIRLSLFWIEHNMSSDLDLVPLSPPPVQYLRNPYLPRYQAEGEAYFVSICEHSNISSFLSVGILDIMKQLSILTITISRENEKRSLSEDAQFLWGDQNFAGMCVYPILSRLLTTQKEIKHEIEELCRIGGLLFIEQTRRWFGVAPVVSKVFIAKLRRLLESDGDIWNAKVKSLRVWTLVMAGCAATTEDEKVWIAETLRRDVINWSELENVKNMWWIDEILQVGMLDIEAAFYSRQDIK</sequence>
<dbReference type="EMBL" id="PQXO01000093">
    <property type="protein sequence ID" value="TGO89799.1"/>
    <property type="molecule type" value="Genomic_DNA"/>
</dbReference>
<reference evidence="1 2" key="1">
    <citation type="submission" date="2017-12" db="EMBL/GenBank/DDBJ databases">
        <title>Comparative genomics of Botrytis spp.</title>
        <authorList>
            <person name="Valero-Jimenez C.A."/>
            <person name="Tapia P."/>
            <person name="Veloso J."/>
            <person name="Silva-Moreno E."/>
            <person name="Staats M."/>
            <person name="Valdes J.H."/>
            <person name="Van Kan J.A.L."/>
        </authorList>
    </citation>
    <scope>NUCLEOTIDE SEQUENCE [LARGE SCALE GENOMIC DNA]</scope>
    <source>
        <strain evidence="1 2">MUCL3349</strain>
    </source>
</reference>
<evidence type="ECO:0000313" key="1">
    <source>
        <dbReference type="EMBL" id="TGO89799.1"/>
    </source>
</evidence>
<dbReference type="PANTHER" id="PTHR37540">
    <property type="entry name" value="TRANSCRIPTION FACTOR (ACR-2), PUTATIVE-RELATED-RELATED"/>
    <property type="match status" value="1"/>
</dbReference>
<keyword evidence="2" id="KW-1185">Reference proteome</keyword>
<gene>
    <name evidence="1" type="ORF">BPOR_0093g00100</name>
</gene>
<evidence type="ECO:0008006" key="3">
    <source>
        <dbReference type="Google" id="ProtNLM"/>
    </source>
</evidence>
<name>A0A4Z1KYY1_9HELO</name>
<dbReference type="Proteomes" id="UP000297280">
    <property type="component" value="Unassembled WGS sequence"/>
</dbReference>
<dbReference type="Pfam" id="PF11951">
    <property type="entry name" value="Fungal_trans_2"/>
    <property type="match status" value="1"/>
</dbReference>
<accession>A0A4Z1KYY1</accession>
<evidence type="ECO:0000313" key="2">
    <source>
        <dbReference type="Proteomes" id="UP000297280"/>
    </source>
</evidence>
<protein>
    <recommendedName>
        <fullName evidence="3">Transcription factor domain-containing protein</fullName>
    </recommendedName>
</protein>
<dbReference type="AlphaFoldDB" id="A0A4Z1KYY1"/>
<dbReference type="STRING" id="87229.A0A4Z1KYY1"/>
<organism evidence="1 2">
    <name type="scientific">Botrytis porri</name>
    <dbReference type="NCBI Taxonomy" id="87229"/>
    <lineage>
        <taxon>Eukaryota</taxon>
        <taxon>Fungi</taxon>
        <taxon>Dikarya</taxon>
        <taxon>Ascomycota</taxon>
        <taxon>Pezizomycotina</taxon>
        <taxon>Leotiomycetes</taxon>
        <taxon>Helotiales</taxon>
        <taxon>Sclerotiniaceae</taxon>
        <taxon>Botrytis</taxon>
    </lineage>
</organism>
<comment type="caution">
    <text evidence="1">The sequence shown here is derived from an EMBL/GenBank/DDBJ whole genome shotgun (WGS) entry which is preliminary data.</text>
</comment>
<dbReference type="InterPro" id="IPR021858">
    <property type="entry name" value="Fun_TF"/>
</dbReference>
<proteinExistence type="predicted"/>
<dbReference type="PANTHER" id="PTHR37540:SF5">
    <property type="entry name" value="TRANSCRIPTION FACTOR DOMAIN-CONTAINING PROTEIN"/>
    <property type="match status" value="1"/>
</dbReference>